<dbReference type="AlphaFoldDB" id="A0A2I8VI03"/>
<sequence>MDDSRTDPSSARLVDHFDGGDHEAAAACLERTETEAASSRKRTLQALGASRTTVRPRSPVSSRHSRRVSPTGSGRSA</sequence>
<feature type="region of interest" description="Disordered" evidence="1">
    <location>
        <begin position="1"/>
        <end position="20"/>
    </location>
</feature>
<gene>
    <name evidence="2" type="ORF">C2R22_07480</name>
</gene>
<organism evidence="2 3">
    <name type="scientific">Salinigranum rubrum</name>
    <dbReference type="NCBI Taxonomy" id="755307"/>
    <lineage>
        <taxon>Archaea</taxon>
        <taxon>Methanobacteriati</taxon>
        <taxon>Methanobacteriota</taxon>
        <taxon>Stenosarchaea group</taxon>
        <taxon>Halobacteria</taxon>
        <taxon>Halobacteriales</taxon>
        <taxon>Haloferacaceae</taxon>
        <taxon>Salinigranum</taxon>
    </lineage>
</organism>
<keyword evidence="3" id="KW-1185">Reference proteome</keyword>
<evidence type="ECO:0000313" key="3">
    <source>
        <dbReference type="Proteomes" id="UP000236584"/>
    </source>
</evidence>
<dbReference type="Proteomes" id="UP000236584">
    <property type="component" value="Chromosome"/>
</dbReference>
<evidence type="ECO:0000313" key="2">
    <source>
        <dbReference type="EMBL" id="AUV81514.1"/>
    </source>
</evidence>
<evidence type="ECO:0000256" key="1">
    <source>
        <dbReference type="SAM" id="MobiDB-lite"/>
    </source>
</evidence>
<protein>
    <submittedName>
        <fullName evidence="2">Uncharacterized protein</fullName>
    </submittedName>
</protein>
<reference evidence="2 3" key="1">
    <citation type="submission" date="2018-01" db="EMBL/GenBank/DDBJ databases">
        <title>Complete genome sequence of Salinigranum rubrum GX10T, an extremely halophilic archaeon isolated from a marine solar saltern.</title>
        <authorList>
            <person name="Han S."/>
        </authorList>
    </citation>
    <scope>NUCLEOTIDE SEQUENCE [LARGE SCALE GENOMIC DNA]</scope>
    <source>
        <strain evidence="2 3">GX10</strain>
    </source>
</reference>
<proteinExistence type="predicted"/>
<feature type="region of interest" description="Disordered" evidence="1">
    <location>
        <begin position="31"/>
        <end position="77"/>
    </location>
</feature>
<feature type="compositionally biased region" description="Low complexity" evidence="1">
    <location>
        <begin position="50"/>
        <end position="62"/>
    </location>
</feature>
<name>A0A2I8VI03_9EURY</name>
<accession>A0A2I8VI03</accession>
<dbReference type="EMBL" id="CP026309">
    <property type="protein sequence ID" value="AUV81514.1"/>
    <property type="molecule type" value="Genomic_DNA"/>
</dbReference>
<dbReference type="KEGG" id="srub:C2R22_07480"/>